<dbReference type="InterPro" id="IPR045851">
    <property type="entry name" value="AMP-bd_C_sf"/>
</dbReference>
<dbReference type="PANTHER" id="PTHR43201:SF5">
    <property type="entry name" value="MEDIUM-CHAIN ACYL-COA LIGASE ACSF2, MITOCHONDRIAL"/>
    <property type="match status" value="1"/>
</dbReference>
<dbReference type="SUPFAM" id="SSF56801">
    <property type="entry name" value="Acetyl-CoA synthetase-like"/>
    <property type="match status" value="1"/>
</dbReference>
<comment type="catalytic activity">
    <reaction evidence="5">
        <text>octanoate + ATP + CoA = octanoyl-CoA + AMP + diphosphate</text>
        <dbReference type="Rhea" id="RHEA:33631"/>
        <dbReference type="ChEBI" id="CHEBI:25646"/>
        <dbReference type="ChEBI" id="CHEBI:30616"/>
        <dbReference type="ChEBI" id="CHEBI:33019"/>
        <dbReference type="ChEBI" id="CHEBI:57287"/>
        <dbReference type="ChEBI" id="CHEBI:57386"/>
        <dbReference type="ChEBI" id="CHEBI:456215"/>
    </reaction>
</comment>
<evidence type="ECO:0000256" key="6">
    <source>
        <dbReference type="ARBA" id="ARBA00048277"/>
    </source>
</evidence>
<evidence type="ECO:0000256" key="1">
    <source>
        <dbReference type="ARBA" id="ARBA00006432"/>
    </source>
</evidence>
<keyword evidence="8" id="KW-1185">Reference proteome</keyword>
<dbReference type="Gene3D" id="3.30.300.30">
    <property type="match status" value="1"/>
</dbReference>
<comment type="similarity">
    <text evidence="1">Belongs to the ATP-dependent AMP-binding enzyme family.</text>
</comment>
<evidence type="ECO:0000313" key="9">
    <source>
        <dbReference type="RefSeq" id="XP_012943398.1"/>
    </source>
</evidence>
<proteinExistence type="inferred from homology"/>
<evidence type="ECO:0000256" key="3">
    <source>
        <dbReference type="ARBA" id="ARBA00037247"/>
    </source>
</evidence>
<sequence length="575" mass="64521">MDNCGMTPGAVPDKGEINIKTVTGKLRAIWESQPERTAMVFYDDDAERLSLTHGEVQTLSMKCASLLCYHGVKKGDVVCNTLYNSMEREIVNFGILLAGAVVMHGDVIDDKGRHFWAPLVQAGVKFVVLEPDLHTPAWKMFKLDVGQSDADIEKCTRNVDAPDIQKVFKFRQEHRIKKSDRSKVKSGFDIIREHQGSLFERVSSHDPAAICVDKCAVQKHYKMVLRTHGEMCHISSRIDDMLHCTADDVIYCDFPLSWLPGLPYCHMSSGCTMVKSTLLDCPPRKVVAETWSLIETEKCTMAALQPPMIQMLSSHCEDMAEPHWTLRLLSTSGWVRQSVMDAIGPCTQSIVICYSRIETGLIARLPVNTQTASVYSEGCMGDLSNPVRTRLDQSGQSNETVKATPVGEILLDGLLVAKEYLNDPNLTKSSYTEDGFLLTGDIGFYDENKQLFVLGRKVDAIIRGNVPIFPREIEEKVNQCPGIWKVKVVSLKDDKGIIQMCACVIPRNDDAITIDRVKEFCRYQLGGTFDDDNNPHMPTYIFFFDSFPTVHGRVNRRMLAYMASEILQGNTRLQS</sequence>
<evidence type="ECO:0000256" key="5">
    <source>
        <dbReference type="ARBA" id="ARBA00047319"/>
    </source>
</evidence>
<evidence type="ECO:0000256" key="2">
    <source>
        <dbReference type="ARBA" id="ARBA00022598"/>
    </source>
</evidence>
<comment type="function">
    <text evidence="3">Acyl-CoA synthases catalyze the initial reaction in fatty acid metabolism, by forming a thioester with CoA. Has some preference toward medium-chain substrates. Plays a role in adipocyte differentiation.</text>
</comment>
<dbReference type="GeneID" id="101846309"/>
<evidence type="ECO:0000256" key="4">
    <source>
        <dbReference type="ARBA" id="ARBA00039638"/>
    </source>
</evidence>
<gene>
    <name evidence="9" type="primary">LOC101846309</name>
</gene>
<reference evidence="9" key="1">
    <citation type="submission" date="2025-08" db="UniProtKB">
        <authorList>
            <consortium name="RefSeq"/>
        </authorList>
    </citation>
    <scope>IDENTIFICATION</scope>
</reference>
<dbReference type="InterPro" id="IPR000873">
    <property type="entry name" value="AMP-dep_synth/lig_dom"/>
</dbReference>
<accession>A0ABM1A9H9</accession>
<evidence type="ECO:0000313" key="8">
    <source>
        <dbReference type="Proteomes" id="UP000694888"/>
    </source>
</evidence>
<dbReference type="PANTHER" id="PTHR43201">
    <property type="entry name" value="ACYL-COA SYNTHETASE"/>
    <property type="match status" value="1"/>
</dbReference>
<feature type="domain" description="AMP-dependent synthetase/ligase" evidence="7">
    <location>
        <begin position="30"/>
        <end position="421"/>
    </location>
</feature>
<dbReference type="Proteomes" id="UP000694888">
    <property type="component" value="Unplaced"/>
</dbReference>
<protein>
    <recommendedName>
        <fullName evidence="4">Medium-chain acyl-CoA ligase ACSF2, mitochondrial</fullName>
    </recommendedName>
</protein>
<evidence type="ECO:0000259" key="7">
    <source>
        <dbReference type="Pfam" id="PF00501"/>
    </source>
</evidence>
<dbReference type="GO" id="GO:0016874">
    <property type="term" value="F:ligase activity"/>
    <property type="evidence" value="ECO:0007669"/>
    <property type="project" value="UniProtKB-KW"/>
</dbReference>
<organism evidence="8 9">
    <name type="scientific">Aplysia californica</name>
    <name type="common">California sea hare</name>
    <dbReference type="NCBI Taxonomy" id="6500"/>
    <lineage>
        <taxon>Eukaryota</taxon>
        <taxon>Metazoa</taxon>
        <taxon>Spiralia</taxon>
        <taxon>Lophotrochozoa</taxon>
        <taxon>Mollusca</taxon>
        <taxon>Gastropoda</taxon>
        <taxon>Heterobranchia</taxon>
        <taxon>Euthyneura</taxon>
        <taxon>Tectipleura</taxon>
        <taxon>Aplysiida</taxon>
        <taxon>Aplysioidea</taxon>
        <taxon>Aplysiidae</taxon>
        <taxon>Aplysia</taxon>
    </lineage>
</organism>
<dbReference type="InterPro" id="IPR042099">
    <property type="entry name" value="ANL_N_sf"/>
</dbReference>
<dbReference type="Pfam" id="PF00501">
    <property type="entry name" value="AMP-binding"/>
    <property type="match status" value="1"/>
</dbReference>
<keyword evidence="2 9" id="KW-0436">Ligase</keyword>
<dbReference type="Gene3D" id="3.40.50.12780">
    <property type="entry name" value="N-terminal domain of ligase-like"/>
    <property type="match status" value="2"/>
</dbReference>
<dbReference type="RefSeq" id="XP_012943398.1">
    <property type="nucleotide sequence ID" value="XM_013087944.1"/>
</dbReference>
<name>A0ABM1A9H9_APLCA</name>
<comment type="catalytic activity">
    <reaction evidence="6">
        <text>a medium-chain fatty acid + ATP + CoA = a medium-chain fatty acyl-CoA + AMP + diphosphate</text>
        <dbReference type="Rhea" id="RHEA:48340"/>
        <dbReference type="ChEBI" id="CHEBI:30616"/>
        <dbReference type="ChEBI" id="CHEBI:33019"/>
        <dbReference type="ChEBI" id="CHEBI:57287"/>
        <dbReference type="ChEBI" id="CHEBI:59558"/>
        <dbReference type="ChEBI" id="CHEBI:90546"/>
        <dbReference type="ChEBI" id="CHEBI:456215"/>
        <dbReference type="EC" id="6.2.1.2"/>
    </reaction>
</comment>